<organism evidence="2 3">
    <name type="scientific">Schizothecium vesticola</name>
    <dbReference type="NCBI Taxonomy" id="314040"/>
    <lineage>
        <taxon>Eukaryota</taxon>
        <taxon>Fungi</taxon>
        <taxon>Dikarya</taxon>
        <taxon>Ascomycota</taxon>
        <taxon>Pezizomycotina</taxon>
        <taxon>Sordariomycetes</taxon>
        <taxon>Sordariomycetidae</taxon>
        <taxon>Sordariales</taxon>
        <taxon>Schizotheciaceae</taxon>
        <taxon>Schizothecium</taxon>
    </lineage>
</organism>
<name>A0AA40EWD2_9PEZI</name>
<dbReference type="AlphaFoldDB" id="A0AA40EWD2"/>
<sequence length="855" mass="96478">MAFSSLFKKASAAEHPVLLCGLNNSDMLLLWQHWQTAYGAGKGTSLGNPRAALLDIPGADKIRLHHVDCDGVDAPTSSMQGHLQLTGGQGSLLFVHNLHHDNVEDSVLCLHNHISLLYEHGGRGVWVMICDPSVDPTPGRAENDQLDLARALVSRFEFEISKCRHDFNWRVITEKDHVVFSVPGSNVIGGLRTLANDLRNSPPCDPRAWEDRLFSTEARNHGIEFPNLEARTTKRDFCLRYENPQDWWQRFLTGQIPSWTHSDYLRAIFLTILQDENRDRGVLEVATDFANKMNAFKQRPVPFSQRPESRTRTVFWVYHDLPKSYFSSDILSSKHADEYWTLPNLHGLTELPTNFDPGLGRQITLQQQGDPERLLRFAFVIVQRYLRGDSSRRRSWFVDQGFACLQQNTIRLRTLEPSLNIPAFSTTHIYFFVQMVHLALSQLPNPSAGSNKTPLHQSITYPAFKTLFHLTPTIWTKYYTHETWYGIAARAAFVPPDLQPLPVGFSTLPSPFSIPPSTPFRNAGLLPEIPSLETLNFHVSILLSDAQSLPSPLLPSSVTTHAALLSYIHRYILLPNLLPTALPAHLTLLATHSPFSRPQVSFWLTQSLRAARSTHLPGNPLRALRTLPLHPSYADPLTNLWRRFHNCPCHASLEMTTLLPGGIGPNPVDYPHAYPYEHPPQRTHQCRCHFGQELDHDAFARACAEGYEAREEMEKQMGGVVARSATLAKDPWENFVRFNPVLAWEGLRGVFFSEEGWEGRVADRREWDEGLEEGGWAEAGVKGMNKELGEKEKESEADIADQVVSLSVAETVKDDENGPGEGRKKVTDEEAEETDGDEEEEDDDDDDDEWEVVVA</sequence>
<reference evidence="2" key="1">
    <citation type="submission" date="2023-06" db="EMBL/GenBank/DDBJ databases">
        <title>Genome-scale phylogeny and comparative genomics of the fungal order Sordariales.</title>
        <authorList>
            <consortium name="Lawrence Berkeley National Laboratory"/>
            <person name="Hensen N."/>
            <person name="Bonometti L."/>
            <person name="Westerberg I."/>
            <person name="Brannstrom I.O."/>
            <person name="Guillou S."/>
            <person name="Cros-Aarteil S."/>
            <person name="Calhoun S."/>
            <person name="Haridas S."/>
            <person name="Kuo A."/>
            <person name="Mondo S."/>
            <person name="Pangilinan J."/>
            <person name="Riley R."/>
            <person name="LaButti K."/>
            <person name="Andreopoulos B."/>
            <person name="Lipzen A."/>
            <person name="Chen C."/>
            <person name="Yanf M."/>
            <person name="Daum C."/>
            <person name="Ng V."/>
            <person name="Clum A."/>
            <person name="Steindorff A."/>
            <person name="Ohm R."/>
            <person name="Martin F."/>
            <person name="Silar P."/>
            <person name="Natvig D."/>
            <person name="Lalanne C."/>
            <person name="Gautier V."/>
            <person name="Ament-velasquez S.L."/>
            <person name="Kruys A."/>
            <person name="Hutchinson M.I."/>
            <person name="Powell A.J."/>
            <person name="Barry K."/>
            <person name="Miller A.N."/>
            <person name="Grigoriev I.V."/>
            <person name="Debuchy R."/>
            <person name="Gladieux P."/>
            <person name="Thoren M.H."/>
            <person name="Johannesson H."/>
        </authorList>
    </citation>
    <scope>NUCLEOTIDE SEQUENCE</scope>
    <source>
        <strain evidence="2">SMH3187-1</strain>
    </source>
</reference>
<proteinExistence type="predicted"/>
<keyword evidence="3" id="KW-1185">Reference proteome</keyword>
<evidence type="ECO:0000256" key="1">
    <source>
        <dbReference type="SAM" id="MobiDB-lite"/>
    </source>
</evidence>
<comment type="caution">
    <text evidence="2">The sequence shown here is derived from an EMBL/GenBank/DDBJ whole genome shotgun (WGS) entry which is preliminary data.</text>
</comment>
<accession>A0AA40EWD2</accession>
<feature type="compositionally biased region" description="Basic and acidic residues" evidence="1">
    <location>
        <begin position="811"/>
        <end position="828"/>
    </location>
</feature>
<dbReference type="Proteomes" id="UP001172155">
    <property type="component" value="Unassembled WGS sequence"/>
</dbReference>
<feature type="compositionally biased region" description="Acidic residues" evidence="1">
    <location>
        <begin position="829"/>
        <end position="855"/>
    </location>
</feature>
<evidence type="ECO:0000313" key="2">
    <source>
        <dbReference type="EMBL" id="KAK0746711.1"/>
    </source>
</evidence>
<dbReference type="EMBL" id="JAUKUD010000004">
    <property type="protein sequence ID" value="KAK0746711.1"/>
    <property type="molecule type" value="Genomic_DNA"/>
</dbReference>
<evidence type="ECO:0000313" key="3">
    <source>
        <dbReference type="Proteomes" id="UP001172155"/>
    </source>
</evidence>
<gene>
    <name evidence="2" type="ORF">B0T18DRAFT_447173</name>
</gene>
<feature type="region of interest" description="Disordered" evidence="1">
    <location>
        <begin position="809"/>
        <end position="855"/>
    </location>
</feature>
<protein>
    <submittedName>
        <fullName evidence="2">Uncharacterized protein</fullName>
    </submittedName>
</protein>